<sequence length="216" mass="24633">MTIKKTDKTSITRLSKRGVYDEASIYAILDDALVCTIAFVQDNEPFQIPTGFCRIGDQLYIHGSVGSHYMRHLAEHKSKVCISVMHIDGLVLARSAFHHSVNYRSVVMFSEAVRVDDKEEIYQSLEVFTNKMQPGRWADVRKPTDNEWKATMVLKFKIEEASAKVRTGAPKDDEEDYNLPIWAGVVPLQVERKAPIVDPEMKLSVPLPEYLKYARD</sequence>
<reference evidence="1 2" key="1">
    <citation type="submission" date="2018-11" db="EMBL/GenBank/DDBJ databases">
        <title>Chryseotalea sanarue gen. nov., sp., nov., a member of the family Cytophagaceae, isolated from a brackish lake in Hamamatsu Japan.</title>
        <authorList>
            <person name="Maejima Y."/>
            <person name="Iino T."/>
            <person name="Muraguchi Y."/>
            <person name="Fukuda K."/>
            <person name="Ohkuma M."/>
            <person name="Moriuchi R."/>
            <person name="Dohra H."/>
            <person name="Kimbara K."/>
            <person name="Shintani M."/>
        </authorList>
    </citation>
    <scope>NUCLEOTIDE SEQUENCE [LARGE SCALE GENOMIC DNA]</scope>
    <source>
        <strain evidence="1 2">Ys</strain>
    </source>
</reference>
<name>A0A401U9N5_9BACT</name>
<proteinExistence type="predicted"/>
<accession>A0A401U9N5</accession>
<dbReference type="OrthoDB" id="116031at2"/>
<evidence type="ECO:0000313" key="1">
    <source>
        <dbReference type="EMBL" id="GCC51623.1"/>
    </source>
</evidence>
<dbReference type="Gene3D" id="2.30.110.10">
    <property type="entry name" value="Electron Transport, Fmn-binding Protein, Chain A"/>
    <property type="match status" value="1"/>
</dbReference>
<dbReference type="SUPFAM" id="SSF50475">
    <property type="entry name" value="FMN-binding split barrel"/>
    <property type="match status" value="1"/>
</dbReference>
<comment type="caution">
    <text evidence="1">The sequence shown here is derived from an EMBL/GenBank/DDBJ whole genome shotgun (WGS) entry which is preliminary data.</text>
</comment>
<dbReference type="RefSeq" id="WP_127122278.1">
    <property type="nucleotide sequence ID" value="NZ_BHXQ01000003.1"/>
</dbReference>
<dbReference type="Proteomes" id="UP000288227">
    <property type="component" value="Unassembled WGS sequence"/>
</dbReference>
<organism evidence="1 2">
    <name type="scientific">Chryseotalea sanaruensis</name>
    <dbReference type="NCBI Taxonomy" id="2482724"/>
    <lineage>
        <taxon>Bacteria</taxon>
        <taxon>Pseudomonadati</taxon>
        <taxon>Bacteroidota</taxon>
        <taxon>Cytophagia</taxon>
        <taxon>Cytophagales</taxon>
        <taxon>Chryseotaleaceae</taxon>
        <taxon>Chryseotalea</taxon>
    </lineage>
</organism>
<evidence type="ECO:0000313" key="2">
    <source>
        <dbReference type="Proteomes" id="UP000288227"/>
    </source>
</evidence>
<keyword evidence="2" id="KW-1185">Reference proteome</keyword>
<dbReference type="PANTHER" id="PTHR34071">
    <property type="entry name" value="5-NITROIMIDAZOLE ANTIBIOTICS RESISTANCE PROTEIN, NIMA-FAMILY-RELATED PROTEIN-RELATED"/>
    <property type="match status" value="1"/>
</dbReference>
<dbReference type="Pfam" id="PF12900">
    <property type="entry name" value="Pyridox_ox_2"/>
    <property type="match status" value="1"/>
</dbReference>
<dbReference type="PANTHER" id="PTHR34071:SF2">
    <property type="entry name" value="FLAVIN-NUCLEOTIDE-BINDING PROTEIN"/>
    <property type="match status" value="1"/>
</dbReference>
<gene>
    <name evidence="1" type="ORF">SanaruYs_18500</name>
</gene>
<dbReference type="EMBL" id="BHXQ01000003">
    <property type="protein sequence ID" value="GCC51623.1"/>
    <property type="molecule type" value="Genomic_DNA"/>
</dbReference>
<dbReference type="AlphaFoldDB" id="A0A401U9N5"/>
<dbReference type="InterPro" id="IPR012349">
    <property type="entry name" value="Split_barrel_FMN-bd"/>
</dbReference>
<dbReference type="InterPro" id="IPR024747">
    <property type="entry name" value="Pyridox_Oxase-rel"/>
</dbReference>
<protein>
    <submittedName>
        <fullName evidence="1">Pyridoxamine 5'-phosphate oxidase family protein</fullName>
    </submittedName>
</protein>